<evidence type="ECO:0000256" key="4">
    <source>
        <dbReference type="ARBA" id="ARBA00022840"/>
    </source>
</evidence>
<dbReference type="Gene3D" id="3.40.50.300">
    <property type="entry name" value="P-loop containing nucleotide triphosphate hydrolases"/>
    <property type="match status" value="2"/>
</dbReference>
<dbReference type="Pfam" id="PF08352">
    <property type="entry name" value="oligo_HPY"/>
    <property type="match status" value="1"/>
</dbReference>
<reference evidence="6" key="1">
    <citation type="submission" date="2024-07" db="EMBL/GenBank/DDBJ databases">
        <authorList>
            <person name="Yu S.T."/>
        </authorList>
    </citation>
    <scope>NUCLEOTIDE SEQUENCE</scope>
    <source>
        <strain evidence="6">R11</strain>
    </source>
</reference>
<evidence type="ECO:0000259" key="5">
    <source>
        <dbReference type="PROSITE" id="PS50893"/>
    </source>
</evidence>
<dbReference type="InterPro" id="IPR017871">
    <property type="entry name" value="ABC_transporter-like_CS"/>
</dbReference>
<keyword evidence="4 6" id="KW-0067">ATP-binding</keyword>
<dbReference type="GO" id="GO:0015833">
    <property type="term" value="P:peptide transport"/>
    <property type="evidence" value="ECO:0007669"/>
    <property type="project" value="InterPro"/>
</dbReference>
<evidence type="ECO:0000256" key="1">
    <source>
        <dbReference type="ARBA" id="ARBA00005417"/>
    </source>
</evidence>
<comment type="similarity">
    <text evidence="1">Belongs to the ABC transporter superfamily.</text>
</comment>
<dbReference type="InterPro" id="IPR003593">
    <property type="entry name" value="AAA+_ATPase"/>
</dbReference>
<name>A0AB39NB01_9ACTN</name>
<dbReference type="PROSITE" id="PS50893">
    <property type="entry name" value="ABC_TRANSPORTER_2"/>
    <property type="match status" value="2"/>
</dbReference>
<dbReference type="GO" id="GO:0016887">
    <property type="term" value="F:ATP hydrolysis activity"/>
    <property type="evidence" value="ECO:0007669"/>
    <property type="project" value="InterPro"/>
</dbReference>
<dbReference type="PANTHER" id="PTHR43776">
    <property type="entry name" value="TRANSPORT ATP-BINDING PROTEIN"/>
    <property type="match status" value="1"/>
</dbReference>
<keyword evidence="3" id="KW-0547">Nucleotide-binding</keyword>
<dbReference type="InterPro" id="IPR027417">
    <property type="entry name" value="P-loop_NTPase"/>
</dbReference>
<feature type="domain" description="ABC transporter" evidence="5">
    <location>
        <begin position="10"/>
        <end position="244"/>
    </location>
</feature>
<dbReference type="Pfam" id="PF00005">
    <property type="entry name" value="ABC_tran"/>
    <property type="match status" value="2"/>
</dbReference>
<sequence length="516" mass="55390">MSRAEHAAVAEIRDLRVEIDGRAIVDGVHLRVLTGKVTALVGASGSGKTTTGLALLGEYPRGALVTGEVRRPGDGPVGYVPQHPAAVLNPARRVSALLDDLARPQVRHLPRAERPEAARALVLQALSDAQLPDAGELLSRYPHQLSGGQQQRVVLAQALLLGARVVVADEPTTGQDALTKSRIVEQLAAVAARGIAVVLLSHDLDVVRALADEVLVMRAGRVVESGPAERLWAAPRHEWTRRLLDGQRVDPQVATGTDAVQPVLEVRDLTAVHDRRTVVLRAPHLALHPGECLAVVGRSGSGKTTLARCVAGLHRDQDGQVLLDGTPLPRSLRHRTPAQLAAVQYVFQDARAAFDEYRTVLHQVARTAIRLRGSDERTATEEASATLNRLGLPENLARRRPGELSGGELQRAALARALLARPRVLICDEVTSGLDTVTRRGILDVLAGLVGGGDGLSLVLITHDLDTARLAHRIAVLDAGELVEQGSVQRILTEPRHPFTLSLMRTTERLETGSRL</sequence>
<dbReference type="SMART" id="SM00382">
    <property type="entry name" value="AAA"/>
    <property type="match status" value="2"/>
</dbReference>
<keyword evidence="2" id="KW-0813">Transport</keyword>
<dbReference type="InterPro" id="IPR050319">
    <property type="entry name" value="ABC_transp_ATP-bind"/>
</dbReference>
<dbReference type="EMBL" id="CP163432">
    <property type="protein sequence ID" value="XDQ14078.1"/>
    <property type="molecule type" value="Genomic_DNA"/>
</dbReference>
<feature type="domain" description="ABC transporter" evidence="5">
    <location>
        <begin position="264"/>
        <end position="504"/>
    </location>
</feature>
<dbReference type="InterPro" id="IPR003439">
    <property type="entry name" value="ABC_transporter-like_ATP-bd"/>
</dbReference>
<dbReference type="SUPFAM" id="SSF52540">
    <property type="entry name" value="P-loop containing nucleoside triphosphate hydrolases"/>
    <property type="match status" value="2"/>
</dbReference>
<dbReference type="PANTHER" id="PTHR43776:SF7">
    <property type="entry name" value="D,D-DIPEPTIDE TRANSPORT ATP-BINDING PROTEIN DDPF-RELATED"/>
    <property type="match status" value="1"/>
</dbReference>
<protein>
    <submittedName>
        <fullName evidence="6">ABC transporter ATP-binding protein</fullName>
    </submittedName>
</protein>
<organism evidence="6">
    <name type="scientific">Streptomyces sp. R11</name>
    <dbReference type="NCBI Taxonomy" id="3238625"/>
    <lineage>
        <taxon>Bacteria</taxon>
        <taxon>Bacillati</taxon>
        <taxon>Actinomycetota</taxon>
        <taxon>Actinomycetes</taxon>
        <taxon>Kitasatosporales</taxon>
        <taxon>Streptomycetaceae</taxon>
        <taxon>Streptomyces</taxon>
    </lineage>
</organism>
<dbReference type="RefSeq" id="WP_369274062.1">
    <property type="nucleotide sequence ID" value="NZ_CP163432.1"/>
</dbReference>
<accession>A0AB39NB01</accession>
<evidence type="ECO:0000256" key="3">
    <source>
        <dbReference type="ARBA" id="ARBA00022741"/>
    </source>
</evidence>
<evidence type="ECO:0000256" key="2">
    <source>
        <dbReference type="ARBA" id="ARBA00022448"/>
    </source>
</evidence>
<proteinExistence type="inferred from homology"/>
<evidence type="ECO:0000313" key="6">
    <source>
        <dbReference type="EMBL" id="XDQ14078.1"/>
    </source>
</evidence>
<gene>
    <name evidence="6" type="ORF">AB5J55_32760</name>
</gene>
<dbReference type="GO" id="GO:0005524">
    <property type="term" value="F:ATP binding"/>
    <property type="evidence" value="ECO:0007669"/>
    <property type="project" value="UniProtKB-KW"/>
</dbReference>
<dbReference type="GO" id="GO:0055085">
    <property type="term" value="P:transmembrane transport"/>
    <property type="evidence" value="ECO:0007669"/>
    <property type="project" value="UniProtKB-ARBA"/>
</dbReference>
<dbReference type="PROSITE" id="PS00211">
    <property type="entry name" value="ABC_TRANSPORTER_1"/>
    <property type="match status" value="2"/>
</dbReference>
<dbReference type="InterPro" id="IPR013563">
    <property type="entry name" value="Oligopep_ABC_C"/>
</dbReference>
<dbReference type="AlphaFoldDB" id="A0AB39NB01"/>